<evidence type="ECO:0000313" key="6">
    <source>
        <dbReference type="EMBL" id="TDH73672.1"/>
    </source>
</evidence>
<gene>
    <name evidence="6" type="ORF">CCR75_008437</name>
</gene>
<dbReference type="SMART" id="SM01117">
    <property type="entry name" value="Cyt-b5"/>
    <property type="match status" value="1"/>
</dbReference>
<evidence type="ECO:0000256" key="3">
    <source>
        <dbReference type="ARBA" id="ARBA00023004"/>
    </source>
</evidence>
<evidence type="ECO:0000259" key="5">
    <source>
        <dbReference type="PROSITE" id="PS50255"/>
    </source>
</evidence>
<dbReference type="GO" id="GO:0016020">
    <property type="term" value="C:membrane"/>
    <property type="evidence" value="ECO:0007669"/>
    <property type="project" value="TreeGrafter"/>
</dbReference>
<feature type="domain" description="Cytochrome b5 heme-binding" evidence="5">
    <location>
        <begin position="380"/>
        <end position="457"/>
    </location>
</feature>
<keyword evidence="7" id="KW-1185">Reference proteome</keyword>
<evidence type="ECO:0000313" key="7">
    <source>
        <dbReference type="Proteomes" id="UP000294530"/>
    </source>
</evidence>
<dbReference type="AlphaFoldDB" id="A0A976IKY4"/>
<dbReference type="PANTHER" id="PTHR19359">
    <property type="entry name" value="CYTOCHROME B5"/>
    <property type="match status" value="1"/>
</dbReference>
<dbReference type="GeneID" id="94352160"/>
<comment type="similarity">
    <text evidence="4">Belongs to the cytochrome b5 family.</text>
</comment>
<dbReference type="GO" id="GO:0020037">
    <property type="term" value="F:heme binding"/>
    <property type="evidence" value="ECO:0007669"/>
    <property type="project" value="TreeGrafter"/>
</dbReference>
<keyword evidence="1" id="KW-0349">Heme</keyword>
<name>A0A976IKY4_BRELC</name>
<reference evidence="6 7" key="1">
    <citation type="journal article" date="2021" name="Genome Biol.">
        <title>AFLAP: assembly-free linkage analysis pipeline using k-mers from genome sequencing data.</title>
        <authorList>
            <person name="Fletcher K."/>
            <person name="Zhang L."/>
            <person name="Gil J."/>
            <person name="Han R."/>
            <person name="Cavanaugh K."/>
            <person name="Michelmore R."/>
        </authorList>
    </citation>
    <scope>NUCLEOTIDE SEQUENCE [LARGE SCALE GENOMIC DNA]</scope>
    <source>
        <strain evidence="6 7">SF5</strain>
    </source>
</reference>
<accession>A0A976IKY4</accession>
<keyword evidence="3" id="KW-0408">Iron</keyword>
<evidence type="ECO:0000256" key="4">
    <source>
        <dbReference type="ARBA" id="ARBA00038168"/>
    </source>
</evidence>
<dbReference type="SUPFAM" id="SSF55856">
    <property type="entry name" value="Cytochrome b5-like heme/steroid binding domain"/>
    <property type="match status" value="1"/>
</dbReference>
<evidence type="ECO:0000256" key="2">
    <source>
        <dbReference type="ARBA" id="ARBA00022723"/>
    </source>
</evidence>
<dbReference type="RefSeq" id="XP_067823170.1">
    <property type="nucleotide sequence ID" value="XM_067966489.1"/>
</dbReference>
<dbReference type="OrthoDB" id="260519at2759"/>
<dbReference type="PANTHER" id="PTHR19359:SF95">
    <property type="entry name" value="CYTOCHROME B5 TYPE B"/>
    <property type="match status" value="1"/>
</dbReference>
<dbReference type="InterPro" id="IPR001199">
    <property type="entry name" value="Cyt_B5-like_heme/steroid-bd"/>
</dbReference>
<dbReference type="InterPro" id="IPR036400">
    <property type="entry name" value="Cyt_B5-like_heme/steroid_sf"/>
</dbReference>
<dbReference type="Pfam" id="PF00173">
    <property type="entry name" value="Cyt-b5"/>
    <property type="match status" value="1"/>
</dbReference>
<dbReference type="GO" id="GO:0046872">
    <property type="term" value="F:metal ion binding"/>
    <property type="evidence" value="ECO:0007669"/>
    <property type="project" value="UniProtKB-KW"/>
</dbReference>
<dbReference type="PROSITE" id="PS50255">
    <property type="entry name" value="CYTOCHROME_B5_2"/>
    <property type="match status" value="1"/>
</dbReference>
<organism evidence="6 7">
    <name type="scientific">Bremia lactucae</name>
    <name type="common">Lettuce downy mildew</name>
    <dbReference type="NCBI Taxonomy" id="4779"/>
    <lineage>
        <taxon>Eukaryota</taxon>
        <taxon>Sar</taxon>
        <taxon>Stramenopiles</taxon>
        <taxon>Oomycota</taxon>
        <taxon>Peronosporomycetes</taxon>
        <taxon>Peronosporales</taxon>
        <taxon>Peronosporaceae</taxon>
        <taxon>Bremia</taxon>
    </lineage>
</organism>
<proteinExistence type="inferred from homology"/>
<dbReference type="Proteomes" id="UP000294530">
    <property type="component" value="Unassembled WGS sequence"/>
</dbReference>
<evidence type="ECO:0000256" key="1">
    <source>
        <dbReference type="ARBA" id="ARBA00022617"/>
    </source>
</evidence>
<keyword evidence="2" id="KW-0479">Metal-binding</keyword>
<dbReference type="Gene3D" id="3.10.120.10">
    <property type="entry name" value="Cytochrome b5-like heme/steroid binding domain"/>
    <property type="match status" value="1"/>
</dbReference>
<protein>
    <recommendedName>
        <fullName evidence="5">Cytochrome b5 heme-binding domain-containing protein</fullName>
    </recommendedName>
</protein>
<comment type="caution">
    <text evidence="6">The sequence shown here is derived from an EMBL/GenBank/DDBJ whole genome shotgun (WGS) entry which is preliminary data.</text>
</comment>
<dbReference type="EMBL" id="SHOA02000036">
    <property type="protein sequence ID" value="TDH73672.1"/>
    <property type="molecule type" value="Genomic_DNA"/>
</dbReference>
<dbReference type="KEGG" id="blac:94352160"/>
<dbReference type="InterPro" id="IPR050668">
    <property type="entry name" value="Cytochrome_b5"/>
</dbReference>
<sequence>MPWNANNNPAGDIRAPAIATALRVKQQRKGTKSVVNAWTCLLRVEDLDTLDVSHEQRTIVRHCALLHPEDFPIDAAGSDGTALIHPRRYAQYVVAVRSCEAITRGSIALSPAQMINLELCRFQTEKWTLYTDHAPVASTVAIEIRPLLKTYKKVESDDEKDAADTVATALIVTDAKDFAAAFARYTWQRVLSNHERLVMPYKDGHNYFIRVLEIDAEDENETELTMPDAYCGCIDEVTRVTVSSEVDLSPTFSLLNEELFGATNLASMRSDVVTVLTNDEEEFPVKKRLLYPCIKLSSAVLSGKGLHKEATSTIKVDVDCCTFDRVLLYLEHEARNDGSVFRFDPSVIDDLLAAAITVGCIGLQEVCQKCFGEFETRVRKEAIRWEEVVQRNQSGEVLLVMQGMVLDITRWVPEHPGGSELIAQEAMNVDSTVMFEIYHASRQSFRYLKQFYIGELSEFDVSTIPKSREQPSSAFIQELQQFTKWRIKLKEQVFKSF</sequence>